<dbReference type="EMBL" id="JBGMDY010000003">
    <property type="protein sequence ID" value="KAL2339439.1"/>
    <property type="molecule type" value="Genomic_DNA"/>
</dbReference>
<feature type="transmembrane region" description="Helical" evidence="1">
    <location>
        <begin position="20"/>
        <end position="41"/>
    </location>
</feature>
<keyword evidence="1" id="KW-1133">Transmembrane helix</keyword>
<name>A0ABD1MUE3_9FABA</name>
<sequence length="62" mass="6809">MLGMKYPGLAFASSRIDLLLLYFLVCCPFCVCCIYSTGISAGNQSALLDSSYFVILYAYCSK</sequence>
<reference evidence="2 3" key="1">
    <citation type="submission" date="2024-08" db="EMBL/GenBank/DDBJ databases">
        <title>Insights into the chromosomal genome structure of Flemingia macrophylla.</title>
        <authorList>
            <person name="Ding Y."/>
            <person name="Zhao Y."/>
            <person name="Bi W."/>
            <person name="Wu M."/>
            <person name="Zhao G."/>
            <person name="Gong Y."/>
            <person name="Li W."/>
            <person name="Zhang P."/>
        </authorList>
    </citation>
    <scope>NUCLEOTIDE SEQUENCE [LARGE SCALE GENOMIC DNA]</scope>
    <source>
        <strain evidence="2">DYQJB</strain>
        <tissue evidence="2">Leaf</tissue>
    </source>
</reference>
<evidence type="ECO:0000313" key="3">
    <source>
        <dbReference type="Proteomes" id="UP001603857"/>
    </source>
</evidence>
<dbReference type="AlphaFoldDB" id="A0ABD1MUE3"/>
<evidence type="ECO:0000313" key="2">
    <source>
        <dbReference type="EMBL" id="KAL2339439.1"/>
    </source>
</evidence>
<evidence type="ECO:0000256" key="1">
    <source>
        <dbReference type="SAM" id="Phobius"/>
    </source>
</evidence>
<comment type="caution">
    <text evidence="2">The sequence shown here is derived from an EMBL/GenBank/DDBJ whole genome shotgun (WGS) entry which is preliminary data.</text>
</comment>
<keyword evidence="1" id="KW-0812">Transmembrane</keyword>
<protein>
    <recommendedName>
        <fullName evidence="4">NADH dehydrogenase subunit 1</fullName>
    </recommendedName>
</protein>
<organism evidence="2 3">
    <name type="scientific">Flemingia macrophylla</name>
    <dbReference type="NCBI Taxonomy" id="520843"/>
    <lineage>
        <taxon>Eukaryota</taxon>
        <taxon>Viridiplantae</taxon>
        <taxon>Streptophyta</taxon>
        <taxon>Embryophyta</taxon>
        <taxon>Tracheophyta</taxon>
        <taxon>Spermatophyta</taxon>
        <taxon>Magnoliopsida</taxon>
        <taxon>eudicotyledons</taxon>
        <taxon>Gunneridae</taxon>
        <taxon>Pentapetalae</taxon>
        <taxon>rosids</taxon>
        <taxon>fabids</taxon>
        <taxon>Fabales</taxon>
        <taxon>Fabaceae</taxon>
        <taxon>Papilionoideae</taxon>
        <taxon>50 kb inversion clade</taxon>
        <taxon>NPAAA clade</taxon>
        <taxon>indigoferoid/millettioid clade</taxon>
        <taxon>Phaseoleae</taxon>
        <taxon>Flemingia</taxon>
    </lineage>
</organism>
<dbReference type="Proteomes" id="UP001603857">
    <property type="component" value="Unassembled WGS sequence"/>
</dbReference>
<keyword evidence="1" id="KW-0472">Membrane</keyword>
<proteinExistence type="predicted"/>
<accession>A0ABD1MUE3</accession>
<evidence type="ECO:0008006" key="4">
    <source>
        <dbReference type="Google" id="ProtNLM"/>
    </source>
</evidence>
<gene>
    <name evidence="2" type="ORF">Fmac_007379</name>
</gene>
<keyword evidence="3" id="KW-1185">Reference proteome</keyword>